<dbReference type="EMBL" id="JBHUKR010000028">
    <property type="protein sequence ID" value="MFD2422394.1"/>
    <property type="molecule type" value="Genomic_DNA"/>
</dbReference>
<evidence type="ECO:0000313" key="2">
    <source>
        <dbReference type="Proteomes" id="UP001597417"/>
    </source>
</evidence>
<sequence>MTSLLSAWHPLVVHATGPSWDLLRQRVARSRCSLEGAAALDQAIGSLEQLLGPSWPRRQYERHGWWPGELNLLGFHVAALPQFLTLVTRLLTAAQEPTFSKVLQALKRGVTGDGWRHAMLQLEVARALRGPGTCITFEPAIPGSSNRADLLVARPGGSSFLVETTTLARAKADLDWEEYENHVFQAVAALEVRYGIRVIVRLTDRPDIAVASQWIDAIEHAARFGEAENPRVIESAAGRAEIWPVGSQGSDLAFAGAALTRDGWHRLGRAVHGKARQSTGPLPVWLRIDALDGFFQFTEWAHLDWSERIDRAAAALRHDLASANAEHLAGIILSSSATVSLGATGSANQNETIRTEQGNGIRRLIADHMVRETAVIALREDAHVECGNWTTAYSAEPTWLLEDLCNQALPPLEAFMPG</sequence>
<evidence type="ECO:0000313" key="1">
    <source>
        <dbReference type="EMBL" id="MFD2422394.1"/>
    </source>
</evidence>
<organism evidence="1 2">
    <name type="scientific">Amycolatopsis pigmentata</name>
    <dbReference type="NCBI Taxonomy" id="450801"/>
    <lineage>
        <taxon>Bacteria</taxon>
        <taxon>Bacillati</taxon>
        <taxon>Actinomycetota</taxon>
        <taxon>Actinomycetes</taxon>
        <taxon>Pseudonocardiales</taxon>
        <taxon>Pseudonocardiaceae</taxon>
        <taxon>Amycolatopsis</taxon>
    </lineage>
</organism>
<gene>
    <name evidence="1" type="ORF">ACFSXZ_39335</name>
</gene>
<dbReference type="RefSeq" id="WP_378271458.1">
    <property type="nucleotide sequence ID" value="NZ_JBHUKR010000028.1"/>
</dbReference>
<evidence type="ECO:0008006" key="3">
    <source>
        <dbReference type="Google" id="ProtNLM"/>
    </source>
</evidence>
<keyword evidence="2" id="KW-1185">Reference proteome</keyword>
<protein>
    <recommendedName>
        <fullName evidence="3">PD-(D/E)XK nuclease superfamily protein</fullName>
    </recommendedName>
</protein>
<accession>A0ABW5G503</accession>
<proteinExistence type="predicted"/>
<reference evidence="2" key="1">
    <citation type="journal article" date="2019" name="Int. J. Syst. Evol. Microbiol.">
        <title>The Global Catalogue of Microorganisms (GCM) 10K type strain sequencing project: providing services to taxonomists for standard genome sequencing and annotation.</title>
        <authorList>
            <consortium name="The Broad Institute Genomics Platform"/>
            <consortium name="The Broad Institute Genome Sequencing Center for Infectious Disease"/>
            <person name="Wu L."/>
            <person name="Ma J."/>
        </authorList>
    </citation>
    <scope>NUCLEOTIDE SEQUENCE [LARGE SCALE GENOMIC DNA]</scope>
    <source>
        <strain evidence="2">CGMCC 4.7645</strain>
    </source>
</reference>
<name>A0ABW5G503_9PSEU</name>
<comment type="caution">
    <text evidence="1">The sequence shown here is derived from an EMBL/GenBank/DDBJ whole genome shotgun (WGS) entry which is preliminary data.</text>
</comment>
<dbReference type="Proteomes" id="UP001597417">
    <property type="component" value="Unassembled WGS sequence"/>
</dbReference>